<dbReference type="eggNOG" id="COG3622">
    <property type="taxonomic scope" value="Bacteria"/>
</dbReference>
<reference evidence="5 6" key="2">
    <citation type="journal article" date="2011" name="Stand. Genomic Sci.">
        <title>Complete genome sequence of Mahella australiensis type strain (50-1 BON).</title>
        <authorList>
            <person name="Sikorski J."/>
            <person name="Teshima H."/>
            <person name="Nolan M."/>
            <person name="Lucas S."/>
            <person name="Hammon N."/>
            <person name="Deshpande S."/>
            <person name="Cheng J.F."/>
            <person name="Pitluck S."/>
            <person name="Liolios K."/>
            <person name="Pagani I."/>
            <person name="Ivanova N."/>
            <person name="Huntemann M."/>
            <person name="Mavromatis K."/>
            <person name="Ovchinikova G."/>
            <person name="Pati A."/>
            <person name="Tapia R."/>
            <person name="Han C."/>
            <person name="Goodwin L."/>
            <person name="Chen A."/>
            <person name="Palaniappan K."/>
            <person name="Land M."/>
            <person name="Hauser L."/>
            <person name="Ngatchou-Djao O.D."/>
            <person name="Rohde M."/>
            <person name="Pukall R."/>
            <person name="Spring S."/>
            <person name="Abt B."/>
            <person name="Goker M."/>
            <person name="Detter J.C."/>
            <person name="Woyke T."/>
            <person name="Bristow J."/>
            <person name="Markowitz V."/>
            <person name="Hugenholtz P."/>
            <person name="Eisen J.A."/>
            <person name="Kyrpides N.C."/>
            <person name="Klenk H.P."/>
            <person name="Lapidus A."/>
        </authorList>
    </citation>
    <scope>NUCLEOTIDE SEQUENCE [LARGE SCALE GENOMIC DNA]</scope>
    <source>
        <strain evidence="6">DSM 15567 / CIP 107919 / 50-1 BON</strain>
    </source>
</reference>
<dbReference type="InterPro" id="IPR026040">
    <property type="entry name" value="HyI-like"/>
</dbReference>
<dbReference type="STRING" id="697281.Mahau_1295"/>
<keyword evidence="6" id="KW-1185">Reference proteome</keyword>
<evidence type="ECO:0000256" key="2">
    <source>
        <dbReference type="PIRNR" id="PIRNR006241"/>
    </source>
</evidence>
<organism evidence="5 6">
    <name type="scientific">Mahella australiensis (strain DSM 15567 / CIP 107919 / 50-1 BON)</name>
    <dbReference type="NCBI Taxonomy" id="697281"/>
    <lineage>
        <taxon>Bacteria</taxon>
        <taxon>Bacillati</taxon>
        <taxon>Bacillota</taxon>
        <taxon>Clostridia</taxon>
        <taxon>Thermoanaerobacterales</taxon>
        <taxon>Thermoanaerobacterales Family IV. Incertae Sedis</taxon>
        <taxon>Mahella</taxon>
    </lineage>
</organism>
<evidence type="ECO:0000313" key="6">
    <source>
        <dbReference type="Proteomes" id="UP000008457"/>
    </source>
</evidence>
<reference evidence="6" key="1">
    <citation type="submission" date="2010-11" db="EMBL/GenBank/DDBJ databases">
        <title>The complete genome of Mahella australiensis DSM 15567.</title>
        <authorList>
            <consortium name="US DOE Joint Genome Institute (JGI-PGF)"/>
            <person name="Lucas S."/>
            <person name="Copeland A."/>
            <person name="Lapidus A."/>
            <person name="Bruce D."/>
            <person name="Goodwin L."/>
            <person name="Pitluck S."/>
            <person name="Kyrpides N."/>
            <person name="Mavromatis K."/>
            <person name="Pagani I."/>
            <person name="Ivanova N."/>
            <person name="Teshima H."/>
            <person name="Brettin T."/>
            <person name="Detter J.C."/>
            <person name="Han C."/>
            <person name="Tapia R."/>
            <person name="Land M."/>
            <person name="Hauser L."/>
            <person name="Markowitz V."/>
            <person name="Cheng J.-F."/>
            <person name="Hugenholtz P."/>
            <person name="Woyke T."/>
            <person name="Wu D."/>
            <person name="Spring S."/>
            <person name="Pukall R."/>
            <person name="Steenblock K."/>
            <person name="Schneider S."/>
            <person name="Klenk H.-P."/>
            <person name="Eisen J.A."/>
        </authorList>
    </citation>
    <scope>NUCLEOTIDE SEQUENCE [LARGE SCALE GENOMIC DNA]</scope>
    <source>
        <strain evidence="6">DSM 15567 / CIP 107919 / 50-1 BON</strain>
    </source>
</reference>
<dbReference type="PIRSF" id="PIRSF006241">
    <property type="entry name" value="HyI"/>
    <property type="match status" value="1"/>
</dbReference>
<evidence type="ECO:0000256" key="3">
    <source>
        <dbReference type="PIRSR" id="PIRSR006241-50"/>
    </source>
</evidence>
<feature type="active site" description="Proton donor/acceptor" evidence="3">
    <location>
        <position position="146"/>
    </location>
</feature>
<dbReference type="SUPFAM" id="SSF51658">
    <property type="entry name" value="Xylose isomerase-like"/>
    <property type="match status" value="1"/>
</dbReference>
<dbReference type="GO" id="GO:0008903">
    <property type="term" value="F:hydroxypyruvate isomerase activity"/>
    <property type="evidence" value="ECO:0007669"/>
    <property type="project" value="UniProtKB-EC"/>
</dbReference>
<dbReference type="InterPro" id="IPR013022">
    <property type="entry name" value="Xyl_isomerase-like_TIM-brl"/>
</dbReference>
<protein>
    <submittedName>
        <fullName evidence="5">Hydroxypyruvate isomerase</fullName>
        <ecNumber evidence="5">5.3.1.22</ecNumber>
    </submittedName>
</protein>
<evidence type="ECO:0000259" key="4">
    <source>
        <dbReference type="Pfam" id="PF01261"/>
    </source>
</evidence>
<gene>
    <name evidence="5" type="ordered locus">Mahau_1295</name>
</gene>
<dbReference type="RefSeq" id="WP_013780919.1">
    <property type="nucleotide sequence ID" value="NC_015520.1"/>
</dbReference>
<dbReference type="OrthoDB" id="9786584at2"/>
<dbReference type="InterPro" id="IPR036237">
    <property type="entry name" value="Xyl_isomerase-like_sf"/>
</dbReference>
<accession>F3ZWP6</accession>
<dbReference type="EMBL" id="CP002360">
    <property type="protein sequence ID" value="AEE96489.1"/>
    <property type="molecule type" value="Genomic_DNA"/>
</dbReference>
<dbReference type="HOGENOM" id="CLU_050006_1_2_9"/>
<dbReference type="AlphaFoldDB" id="F3ZWP6"/>
<comment type="similarity">
    <text evidence="2">Belongs to the hyi family.</text>
</comment>
<keyword evidence="1 2" id="KW-0413">Isomerase</keyword>
<dbReference type="PANTHER" id="PTHR43489">
    <property type="entry name" value="ISOMERASE"/>
    <property type="match status" value="1"/>
</dbReference>
<feature type="domain" description="Xylose isomerase-like TIM barrel" evidence="4">
    <location>
        <begin position="21"/>
        <end position="256"/>
    </location>
</feature>
<dbReference type="Pfam" id="PF01261">
    <property type="entry name" value="AP_endonuc_2"/>
    <property type="match status" value="1"/>
</dbReference>
<dbReference type="Proteomes" id="UP000008457">
    <property type="component" value="Chromosome"/>
</dbReference>
<dbReference type="KEGG" id="mas:Mahau_1295"/>
<dbReference type="Gene3D" id="3.20.20.150">
    <property type="entry name" value="Divalent-metal-dependent TIM barrel enzymes"/>
    <property type="match status" value="1"/>
</dbReference>
<evidence type="ECO:0000313" key="5">
    <source>
        <dbReference type="EMBL" id="AEE96489.1"/>
    </source>
</evidence>
<sequence>MIKLSACIEMIFRELDFCDRIAAVKQAGLPAFEFWGLGGKDLEAIEKASKQHELPIAGFTMSSIDPELAGLWQKSGLVDPDGHDIALKVAQESIAIAQKLDAKNIIVTVGQEIKDLPRSIQHDSIVESLKMMAPLAERAGVTLVVEPLNIAVNHKGYYLYSSAEGFDIIRAVSSPNVKLLYDIYHQQVTEGNLIQTITENIELIGHFHVADVPGRHEPGTGEINYANVFKAIDETGYNGYVGLEYAPEASALESLHKVKALADL</sequence>
<feature type="active site" description="Proton donor/acceptor" evidence="3">
    <location>
        <position position="244"/>
    </location>
</feature>
<name>F3ZWP6_MAHA5</name>
<dbReference type="PANTHER" id="PTHR43489:SF3">
    <property type="entry name" value="XYLOSE ISOMERASE DOMAIN PROTEIN TIM BARREL"/>
    <property type="match status" value="1"/>
</dbReference>
<evidence type="ECO:0000256" key="1">
    <source>
        <dbReference type="ARBA" id="ARBA00023235"/>
    </source>
</evidence>
<dbReference type="EC" id="5.3.1.22" evidence="5"/>
<proteinExistence type="inferred from homology"/>
<dbReference type="InterPro" id="IPR050417">
    <property type="entry name" value="Sugar_Epim/Isomerase"/>
</dbReference>